<accession>G1TR38</accession>
<dbReference type="PaxDb" id="9986-ENSOCUP00000019487"/>
<dbReference type="EMBL" id="AAGW02022913">
    <property type="status" value="NOT_ANNOTATED_CDS"/>
    <property type="molecule type" value="Genomic_DNA"/>
</dbReference>
<dbReference type="GO" id="GO:0033625">
    <property type="term" value="P:positive regulation of integrin activation"/>
    <property type="evidence" value="ECO:0007669"/>
    <property type="project" value="Ensembl"/>
</dbReference>
<dbReference type="GO" id="GO:0035768">
    <property type="term" value="P:endothelial cell chemotaxis to fibroblast growth factor"/>
    <property type="evidence" value="ECO:0007669"/>
    <property type="project" value="Ensembl"/>
</dbReference>
<keyword evidence="9" id="KW-1185">Reference proteome</keyword>
<name>G1TR38_RABIT</name>
<dbReference type="AlphaFoldDB" id="G1TR38"/>
<dbReference type="Proteomes" id="UP000001811">
    <property type="component" value="Chromosome 15"/>
</dbReference>
<dbReference type="FunCoup" id="G1TR38">
    <property type="interactions" value="340"/>
</dbReference>
<dbReference type="GeneID" id="100144333"/>
<evidence type="ECO:0000313" key="9">
    <source>
        <dbReference type="Proteomes" id="UP000001811"/>
    </source>
</evidence>
<dbReference type="InterPro" id="IPR039809">
    <property type="entry name" value="Chemokine_b/g/d"/>
</dbReference>
<dbReference type="HOGENOM" id="CLU_143902_2_0_1"/>
<dbReference type="PANTHER" id="PTHR12015">
    <property type="entry name" value="SMALL INDUCIBLE CYTOKINE A"/>
    <property type="match status" value="1"/>
</dbReference>
<dbReference type="PRINTS" id="PR00436">
    <property type="entry name" value="INTERLEUKIN8"/>
</dbReference>
<dbReference type="InterPro" id="IPR036048">
    <property type="entry name" value="Interleukin_8-like_sf"/>
</dbReference>
<keyword evidence="3" id="KW-0202">Cytokine</keyword>
<dbReference type="InParanoid" id="G1TR38"/>
<evidence type="ECO:0000259" key="7">
    <source>
        <dbReference type="SMART" id="SM00199"/>
    </source>
</evidence>
<evidence type="ECO:0000256" key="3">
    <source>
        <dbReference type="ARBA" id="ARBA00022514"/>
    </source>
</evidence>
<evidence type="ECO:0000256" key="4">
    <source>
        <dbReference type="ARBA" id="ARBA00022525"/>
    </source>
</evidence>
<protein>
    <submittedName>
        <fullName evidence="8">C-X-C motif chemokine ligand 13</fullName>
    </submittedName>
</protein>
<comment type="similarity">
    <text evidence="2">Belongs to the intercrine alpha (chemokine CxC) family.</text>
</comment>
<dbReference type="GeneTree" id="ENSGT00530000064292"/>
<comment type="subcellular location">
    <subcellularLocation>
        <location evidence="1">Secreted</location>
    </subcellularLocation>
</comment>
<dbReference type="SMART" id="SM00199">
    <property type="entry name" value="SCY"/>
    <property type="match status" value="1"/>
</dbReference>
<dbReference type="OrthoDB" id="9937393at2759"/>
<dbReference type="GO" id="GO:0008201">
    <property type="term" value="F:heparin binding"/>
    <property type="evidence" value="ECO:0007669"/>
    <property type="project" value="Ensembl"/>
</dbReference>
<dbReference type="GO" id="GO:0010820">
    <property type="term" value="P:positive regulation of T cell chemotaxis"/>
    <property type="evidence" value="ECO:0007669"/>
    <property type="project" value="Ensembl"/>
</dbReference>
<dbReference type="GO" id="GO:0033634">
    <property type="term" value="P:positive regulation of cell-cell adhesion mediated by integrin"/>
    <property type="evidence" value="ECO:0007669"/>
    <property type="project" value="Ensembl"/>
</dbReference>
<dbReference type="Pfam" id="PF00048">
    <property type="entry name" value="IL8"/>
    <property type="match status" value="1"/>
</dbReference>
<dbReference type="GO" id="GO:0032487">
    <property type="term" value="P:regulation of Rap protein signal transduction"/>
    <property type="evidence" value="ECO:0007669"/>
    <property type="project" value="Ensembl"/>
</dbReference>
<sequence>MRLTSASLLFTLLVSSLSPAQGVLEAYNTDLKCECVQETANYIPIRFIDRLQIVPPGNGCPKREVIVWLKTKIAVCVKPHAKWLQKLIQILQKKTMLSTPPAPVI</sequence>
<dbReference type="GO" id="GO:0007204">
    <property type="term" value="P:positive regulation of cytosolic calcium ion concentration"/>
    <property type="evidence" value="ECO:0007669"/>
    <property type="project" value="Ensembl"/>
</dbReference>
<reference evidence="8" key="3">
    <citation type="submission" date="2025-09" db="UniProtKB">
        <authorList>
            <consortium name="Ensembl"/>
        </authorList>
    </citation>
    <scope>IDENTIFICATION</scope>
    <source>
        <strain evidence="8">Thorbecke</strain>
    </source>
</reference>
<dbReference type="GO" id="GO:0031735">
    <property type="term" value="F:CCR10 chemokine receptor binding"/>
    <property type="evidence" value="ECO:0007669"/>
    <property type="project" value="Ensembl"/>
</dbReference>
<dbReference type="GO" id="GO:0070098">
    <property type="term" value="P:chemokine-mediated signaling pathway"/>
    <property type="evidence" value="ECO:0007669"/>
    <property type="project" value="Ensembl"/>
</dbReference>
<dbReference type="GO" id="GO:0048248">
    <property type="term" value="F:CXCR3 chemokine receptor binding"/>
    <property type="evidence" value="ECO:0007669"/>
    <property type="project" value="Ensembl"/>
</dbReference>
<dbReference type="InterPro" id="IPR001089">
    <property type="entry name" value="Chemokine_CXC"/>
</dbReference>
<dbReference type="eggNOG" id="ENOG502SEXJ">
    <property type="taxonomic scope" value="Eukaryota"/>
</dbReference>
<evidence type="ECO:0000256" key="1">
    <source>
        <dbReference type="ARBA" id="ARBA00004613"/>
    </source>
</evidence>
<dbReference type="GO" id="GO:0006955">
    <property type="term" value="P:immune response"/>
    <property type="evidence" value="ECO:0007669"/>
    <property type="project" value="InterPro"/>
</dbReference>
<gene>
    <name evidence="8" type="primary">CXCL13</name>
</gene>
<dbReference type="GO" id="GO:0035769">
    <property type="term" value="P:B cell chemotaxis across high endothelial venule"/>
    <property type="evidence" value="ECO:0007669"/>
    <property type="project" value="Ensembl"/>
</dbReference>
<dbReference type="CTD" id="10563"/>
<feature type="chain" id="PRO_5003424085" evidence="6">
    <location>
        <begin position="23"/>
        <end position="105"/>
    </location>
</feature>
<reference evidence="8 9" key="1">
    <citation type="journal article" date="2011" name="Nature">
        <title>A high-resolution map of human evolutionary constraint using 29 mammals.</title>
        <authorList>
            <person name="Lindblad-Toh K."/>
            <person name="Garber M."/>
            <person name="Zuk O."/>
            <person name="Lin M.F."/>
            <person name="Parker B.J."/>
            <person name="Washietl S."/>
            <person name="Kheradpour P."/>
            <person name="Ernst J."/>
            <person name="Jordan G."/>
            <person name="Mauceli E."/>
            <person name="Ward L.D."/>
            <person name="Lowe C.B."/>
            <person name="Holloway A.K."/>
            <person name="Clamp M."/>
            <person name="Gnerre S."/>
            <person name="Alfoldi J."/>
            <person name="Beal K."/>
            <person name="Chang J."/>
            <person name="Clawson H."/>
            <person name="Cuff J."/>
            <person name="Di Palma F."/>
            <person name="Fitzgerald S."/>
            <person name="Flicek P."/>
            <person name="Guttman M."/>
            <person name="Hubisz M.J."/>
            <person name="Jaffe D.B."/>
            <person name="Jungreis I."/>
            <person name="Kent W.J."/>
            <person name="Kostka D."/>
            <person name="Lara M."/>
            <person name="Martins A.L."/>
            <person name="Massingham T."/>
            <person name="Moltke I."/>
            <person name="Raney B.J."/>
            <person name="Rasmussen M.D."/>
            <person name="Robinson J."/>
            <person name="Stark A."/>
            <person name="Vilella A.J."/>
            <person name="Wen J."/>
            <person name="Xie X."/>
            <person name="Zody M.C."/>
            <person name="Baldwin J."/>
            <person name="Bloom T."/>
            <person name="Chin C.W."/>
            <person name="Heiman D."/>
            <person name="Nicol R."/>
            <person name="Nusbaum C."/>
            <person name="Young S."/>
            <person name="Wilkinson J."/>
            <person name="Worley K.C."/>
            <person name="Kovar C.L."/>
            <person name="Muzny D.M."/>
            <person name="Gibbs R.A."/>
            <person name="Cree A."/>
            <person name="Dihn H.H."/>
            <person name="Fowler G."/>
            <person name="Jhangiani S."/>
            <person name="Joshi V."/>
            <person name="Lee S."/>
            <person name="Lewis L.R."/>
            <person name="Nazareth L.V."/>
            <person name="Okwuonu G."/>
            <person name="Santibanez J."/>
            <person name="Warren W.C."/>
            <person name="Mardis E.R."/>
            <person name="Weinstock G.M."/>
            <person name="Wilson R.K."/>
            <person name="Delehaunty K."/>
            <person name="Dooling D."/>
            <person name="Fronik C."/>
            <person name="Fulton L."/>
            <person name="Fulton B."/>
            <person name="Graves T."/>
            <person name="Minx P."/>
            <person name="Sodergren E."/>
            <person name="Birney E."/>
            <person name="Margulies E.H."/>
            <person name="Herrero J."/>
            <person name="Green E.D."/>
            <person name="Haussler D."/>
            <person name="Siepel A."/>
            <person name="Goldman N."/>
            <person name="Pollard K.S."/>
            <person name="Pedersen J.S."/>
            <person name="Lander E.S."/>
            <person name="Kellis M."/>
        </authorList>
    </citation>
    <scope>NUCLEOTIDE SEQUENCE [LARGE SCALE GENOMIC DNA]</scope>
    <source>
        <strain evidence="8 9">Thorbecke inbred</strain>
    </source>
</reference>
<dbReference type="Gene3D" id="2.40.50.40">
    <property type="match status" value="1"/>
</dbReference>
<evidence type="ECO:0000256" key="6">
    <source>
        <dbReference type="SAM" id="SignalP"/>
    </source>
</evidence>
<dbReference type="GO" id="GO:0042742">
    <property type="term" value="P:defense response to bacterium"/>
    <property type="evidence" value="ECO:0007669"/>
    <property type="project" value="Ensembl"/>
</dbReference>
<dbReference type="Bgee" id="ENSOCUG00000024738">
    <property type="expression patterns" value="Expressed in ovary and 6 other cell types or tissues"/>
</dbReference>
<reference evidence="8" key="2">
    <citation type="submission" date="2025-08" db="UniProtKB">
        <authorList>
            <consortium name="Ensembl"/>
        </authorList>
    </citation>
    <scope>IDENTIFICATION</scope>
    <source>
        <strain evidence="8">Thorbecke</strain>
    </source>
</reference>
<proteinExistence type="inferred from homology"/>
<organism evidence="8 9">
    <name type="scientific">Oryctolagus cuniculus</name>
    <name type="common">Rabbit</name>
    <dbReference type="NCBI Taxonomy" id="9986"/>
    <lineage>
        <taxon>Eukaryota</taxon>
        <taxon>Metazoa</taxon>
        <taxon>Chordata</taxon>
        <taxon>Craniata</taxon>
        <taxon>Vertebrata</taxon>
        <taxon>Euteleostomi</taxon>
        <taxon>Mammalia</taxon>
        <taxon>Eutheria</taxon>
        <taxon>Euarchontoglires</taxon>
        <taxon>Glires</taxon>
        <taxon>Lagomorpha</taxon>
        <taxon>Leporidae</taxon>
        <taxon>Oryctolagus</taxon>
    </lineage>
</organism>
<evidence type="ECO:0000313" key="8">
    <source>
        <dbReference type="Ensembl" id="ENSOCUP00000019487.1"/>
    </source>
</evidence>
<dbReference type="OMA" id="NCRCVKT"/>
<dbReference type="GO" id="GO:0007267">
    <property type="term" value="P:cell-cell signaling"/>
    <property type="evidence" value="ECO:0007669"/>
    <property type="project" value="Ensembl"/>
</dbReference>
<dbReference type="PRINTS" id="PR00437">
    <property type="entry name" value="SMALLCYTKCXC"/>
</dbReference>
<dbReference type="GO" id="GO:0031724">
    <property type="term" value="F:CXCR5 chemokine receptor binding"/>
    <property type="evidence" value="ECO:0007669"/>
    <property type="project" value="Ensembl"/>
</dbReference>
<dbReference type="STRING" id="9986.ENSOCUP00000019487"/>
<dbReference type="FunFam" id="2.40.50.40:FF:000004">
    <property type="entry name" value="C-X-C motif chemokine"/>
    <property type="match status" value="1"/>
</dbReference>
<keyword evidence="5" id="KW-1015">Disulfide bond</keyword>
<dbReference type="CDD" id="cd00273">
    <property type="entry name" value="Chemokine_CXC"/>
    <property type="match status" value="1"/>
</dbReference>
<dbReference type="GO" id="GO:0005615">
    <property type="term" value="C:extracellular space"/>
    <property type="evidence" value="ECO:0007669"/>
    <property type="project" value="UniProtKB-KW"/>
</dbReference>
<dbReference type="PANTHER" id="PTHR12015:SF204">
    <property type="entry name" value="C-X-C MOTIF CHEMOKINE 13"/>
    <property type="match status" value="1"/>
</dbReference>
<feature type="domain" description="Chemokine interleukin-8-like" evidence="7">
    <location>
        <begin position="30"/>
        <end position="91"/>
    </location>
</feature>
<dbReference type="InterPro" id="IPR001811">
    <property type="entry name" value="Chemokine_IL8-like_dom"/>
</dbReference>
<dbReference type="GO" id="GO:0008009">
    <property type="term" value="F:chemokine activity"/>
    <property type="evidence" value="ECO:0007669"/>
    <property type="project" value="Ensembl"/>
</dbReference>
<evidence type="ECO:0000256" key="5">
    <source>
        <dbReference type="ARBA" id="ARBA00023157"/>
    </source>
</evidence>
<dbReference type="GO" id="GO:0017134">
    <property type="term" value="F:fibroblast growth factor binding"/>
    <property type="evidence" value="ECO:0007669"/>
    <property type="project" value="Ensembl"/>
</dbReference>
<dbReference type="GO" id="GO:2000545">
    <property type="term" value="P:negative regulation of endothelial cell chemotaxis to fibroblast growth factor"/>
    <property type="evidence" value="ECO:0007669"/>
    <property type="project" value="Ensembl"/>
</dbReference>
<keyword evidence="6" id="KW-0732">Signal</keyword>
<dbReference type="SUPFAM" id="SSF54117">
    <property type="entry name" value="Interleukin 8-like chemokines"/>
    <property type="match status" value="1"/>
</dbReference>
<dbReference type="KEGG" id="ocu:100144333"/>
<dbReference type="GO" id="GO:0048535">
    <property type="term" value="P:lymph node development"/>
    <property type="evidence" value="ECO:0007669"/>
    <property type="project" value="Ensembl"/>
</dbReference>
<evidence type="ECO:0000256" key="2">
    <source>
        <dbReference type="ARBA" id="ARBA00010665"/>
    </source>
</evidence>
<dbReference type="InterPro" id="IPR033899">
    <property type="entry name" value="CXC_Chemokine_domain"/>
</dbReference>
<dbReference type="GO" id="GO:0090023">
    <property type="term" value="P:positive regulation of neutrophil chemotaxis"/>
    <property type="evidence" value="ECO:0007669"/>
    <property type="project" value="UniProtKB-ARBA"/>
</dbReference>
<keyword evidence="4" id="KW-0964">Secreted</keyword>
<dbReference type="SMR" id="G1TR38"/>
<dbReference type="Ensembl" id="ENSOCUT00000023804.3">
    <property type="protein sequence ID" value="ENSOCUP00000019487.1"/>
    <property type="gene ID" value="ENSOCUG00000024738.3"/>
</dbReference>
<feature type="signal peptide" evidence="6">
    <location>
        <begin position="1"/>
        <end position="22"/>
    </location>
</feature>